<name>A0A1H4QRQ2_9FLAO</name>
<dbReference type="NCBIfam" id="TIGR02226">
    <property type="entry name" value="two_anch"/>
    <property type="match status" value="1"/>
</dbReference>
<dbReference type="Pfam" id="PF07584">
    <property type="entry name" value="BatA"/>
    <property type="match status" value="1"/>
</dbReference>
<keyword evidence="1" id="KW-0472">Membrane</keyword>
<dbReference type="EMBL" id="FNTB01000001">
    <property type="protein sequence ID" value="SEC22360.1"/>
    <property type="molecule type" value="Genomic_DNA"/>
</dbReference>
<keyword evidence="1" id="KW-1133">Transmembrane helix</keyword>
<feature type="transmembrane region" description="Helical" evidence="1">
    <location>
        <begin position="6"/>
        <end position="24"/>
    </location>
</feature>
<dbReference type="InterPro" id="IPR024163">
    <property type="entry name" value="Aerotolerance_reg_N"/>
</dbReference>
<dbReference type="Proteomes" id="UP000183038">
    <property type="component" value="Unassembled WGS sequence"/>
</dbReference>
<feature type="transmembrane region" description="Helical" evidence="1">
    <location>
        <begin position="56"/>
        <end position="78"/>
    </location>
</feature>
<accession>A0A1H4QRQ2</accession>
<proteinExistence type="predicted"/>
<evidence type="ECO:0000313" key="4">
    <source>
        <dbReference type="Proteomes" id="UP000183038"/>
    </source>
</evidence>
<feature type="domain" description="Aerotolerance regulator N-terminal" evidence="2">
    <location>
        <begin position="1"/>
        <end position="76"/>
    </location>
</feature>
<evidence type="ECO:0000259" key="2">
    <source>
        <dbReference type="Pfam" id="PF07584"/>
    </source>
</evidence>
<evidence type="ECO:0000313" key="3">
    <source>
        <dbReference type="EMBL" id="SEC22360.1"/>
    </source>
</evidence>
<organism evidence="3 4">
    <name type="scientific">Maribacter dokdonensis</name>
    <dbReference type="NCBI Taxonomy" id="320912"/>
    <lineage>
        <taxon>Bacteria</taxon>
        <taxon>Pseudomonadati</taxon>
        <taxon>Bacteroidota</taxon>
        <taxon>Flavobacteriia</taxon>
        <taxon>Flavobacteriales</taxon>
        <taxon>Flavobacteriaceae</taxon>
        <taxon>Maribacter</taxon>
    </lineage>
</organism>
<dbReference type="RefSeq" id="WP_074673366.1">
    <property type="nucleotide sequence ID" value="NZ_FNTB01000001.1"/>
</dbReference>
<feature type="transmembrane region" description="Helical" evidence="1">
    <location>
        <begin position="615"/>
        <end position="633"/>
    </location>
</feature>
<keyword evidence="1 3" id="KW-0812">Transmembrane</keyword>
<sequence>MQFKYPELLWGLLLLLIPILIHLFQLRRFKKTAFTNVKFLKQVVSESRKSSTLKKWLLLITRMMLLAALVLAFAQPFFAKDTALQEKETVFYLDDSFSMNAQIENGNLFQNTIQDFIKYAPTDTRFTLFTNKEVFKDVEISEIQNELLNFNVSSEQLKIDEIILRGNTFFSKNTGTQKNLVLISDFQQRLGTISKTDSIDNLHIKYIKPYSSFIANTSLDSIFISNRTNENIELTAYLSTNTEEESIPVSLFDNDKLIAKTAAKFNDSKKTEVSFTLNAKEAILGKITISDNGLSYDNEFYFNIDKNTKIKVLAIGNSPSGFLERIYTDDEFIFTNNTLDQLNYSSIENQDLVVLNEIENLPSSLVTALRTLTKNGGSFTLIPAVKGNNNSYNDLSSAHSTTQYGNSSAQELSISEIKTGHPLFQNVFDKKVSNFQYPKVKEHFKISTKGPVAIAFQNKDPYLVGDSNAYFFSAALNANNSNFINSPLIVPSFYNMGVNSLKIPPLYANLGTDISVEIPLNLQQDDIIKISSSVNEFIPQQRILPNKVQINFAENPKNAGIYKVVHNDSILRHISFNENRKESKLLYSPLPENNSSTSISNFFLESQKNNAINEFWKWFAILALVFVIIETLLQRFLK</sequence>
<dbReference type="PANTHER" id="PTHR37464:SF1">
    <property type="entry name" value="BLL2463 PROTEIN"/>
    <property type="match status" value="1"/>
</dbReference>
<evidence type="ECO:0000256" key="1">
    <source>
        <dbReference type="SAM" id="Phobius"/>
    </source>
</evidence>
<gene>
    <name evidence="3" type="ORF">SAMN05192540_2657</name>
</gene>
<dbReference type="PANTHER" id="PTHR37464">
    <property type="entry name" value="BLL2463 PROTEIN"/>
    <property type="match status" value="1"/>
</dbReference>
<reference evidence="3 4" key="1">
    <citation type="submission" date="2016-10" db="EMBL/GenBank/DDBJ databases">
        <authorList>
            <person name="de Groot N.N."/>
        </authorList>
    </citation>
    <scope>NUCLEOTIDE SEQUENCE [LARGE SCALE GENOMIC DNA]</scope>
    <source>
        <strain evidence="3 4">MAR_2009_71</strain>
    </source>
</reference>
<dbReference type="InterPro" id="IPR011933">
    <property type="entry name" value="Double_TM_dom"/>
</dbReference>
<protein>
    <submittedName>
        <fullName evidence="3">N-terminal double-transmembrane domain-containing protein</fullName>
    </submittedName>
</protein>
<dbReference type="AlphaFoldDB" id="A0A1H4QRQ2"/>
<dbReference type="OrthoDB" id="9810200at2"/>